<dbReference type="GO" id="GO:0006260">
    <property type="term" value="P:DNA replication"/>
    <property type="evidence" value="ECO:0007669"/>
    <property type="project" value="UniProtKB-KW"/>
</dbReference>
<dbReference type="InterPro" id="IPR029052">
    <property type="entry name" value="Metallo-depent_PP-like"/>
</dbReference>
<evidence type="ECO:0000256" key="1">
    <source>
        <dbReference type="ARBA" id="ARBA00010555"/>
    </source>
</evidence>
<comment type="subunit">
    <text evidence="6">Heterodimer of SbcC and SbcD.</text>
</comment>
<comment type="similarity">
    <text evidence="1 6">Belongs to the SbcD family.</text>
</comment>
<dbReference type="Pfam" id="PF00149">
    <property type="entry name" value="Metallophos"/>
    <property type="match status" value="1"/>
</dbReference>
<keyword evidence="4 6" id="KW-0378">Hydrolase</keyword>
<comment type="caution">
    <text evidence="8">The sequence shown here is derived from an EMBL/GenBank/DDBJ whole genome shotgun (WGS) entry which is preliminary data.</text>
</comment>
<evidence type="ECO:0000256" key="4">
    <source>
        <dbReference type="ARBA" id="ARBA00022801"/>
    </source>
</evidence>
<dbReference type="GO" id="GO:0008408">
    <property type="term" value="F:3'-5' exonuclease activity"/>
    <property type="evidence" value="ECO:0007669"/>
    <property type="project" value="InterPro"/>
</dbReference>
<keyword evidence="6" id="KW-0233">DNA recombination</keyword>
<dbReference type="InterPro" id="IPR050535">
    <property type="entry name" value="DNA_Repair-Maintenance_Comp"/>
</dbReference>
<dbReference type="InterPro" id="IPR004593">
    <property type="entry name" value="SbcD"/>
</dbReference>
<reference evidence="8" key="1">
    <citation type="journal article" date="2020" name="mSystems">
        <title>Genome- and Community-Level Interaction Insights into Carbon Utilization and Element Cycling Functions of Hydrothermarchaeota in Hydrothermal Sediment.</title>
        <authorList>
            <person name="Zhou Z."/>
            <person name="Liu Y."/>
            <person name="Xu W."/>
            <person name="Pan J."/>
            <person name="Luo Z.H."/>
            <person name="Li M."/>
        </authorList>
    </citation>
    <scope>NUCLEOTIDE SEQUENCE [LARGE SCALE GENOMIC DNA]</scope>
    <source>
        <strain evidence="8">SpSt-573</strain>
    </source>
</reference>
<evidence type="ECO:0000259" key="7">
    <source>
        <dbReference type="Pfam" id="PF00149"/>
    </source>
</evidence>
<evidence type="ECO:0000256" key="5">
    <source>
        <dbReference type="ARBA" id="ARBA00022839"/>
    </source>
</evidence>
<comment type="function">
    <text evidence="6">SbcCD cleaves DNA hairpin structures. These structures can inhibit DNA replication and are intermediates in certain DNA recombination reactions. The complex acts as a 3'-&gt;5' double strand exonuclease that can open hairpins. It also has a 5' single-strand endonuclease activity.</text>
</comment>
<protein>
    <recommendedName>
        <fullName evidence="2 6">Nuclease SbcCD subunit D</fullName>
    </recommendedName>
</protein>
<dbReference type="InterPro" id="IPR004843">
    <property type="entry name" value="Calcineurin-like_PHP"/>
</dbReference>
<keyword evidence="6" id="KW-0235">DNA replication</keyword>
<dbReference type="GO" id="GO:0004519">
    <property type="term" value="F:endonuclease activity"/>
    <property type="evidence" value="ECO:0007669"/>
    <property type="project" value="UniProtKB-KW"/>
</dbReference>
<dbReference type="Gene3D" id="3.60.21.10">
    <property type="match status" value="1"/>
</dbReference>
<proteinExistence type="inferred from homology"/>
<dbReference type="GO" id="GO:0006310">
    <property type="term" value="P:DNA recombination"/>
    <property type="evidence" value="ECO:0007669"/>
    <property type="project" value="UniProtKB-KW"/>
</dbReference>
<organism evidence="8">
    <name type="scientific">Anaerolinea thermolimosa</name>
    <dbReference type="NCBI Taxonomy" id="229919"/>
    <lineage>
        <taxon>Bacteria</taxon>
        <taxon>Bacillati</taxon>
        <taxon>Chloroflexota</taxon>
        <taxon>Anaerolineae</taxon>
        <taxon>Anaerolineales</taxon>
        <taxon>Anaerolineaceae</taxon>
        <taxon>Anaerolinea</taxon>
    </lineage>
</organism>
<evidence type="ECO:0000256" key="2">
    <source>
        <dbReference type="ARBA" id="ARBA00013365"/>
    </source>
</evidence>
<gene>
    <name evidence="6" type="primary">sbcD</name>
    <name evidence="8" type="ORF">ENT37_01020</name>
</gene>
<dbReference type="NCBIfam" id="TIGR00619">
    <property type="entry name" value="sbcd"/>
    <property type="match status" value="1"/>
</dbReference>
<dbReference type="InterPro" id="IPR041796">
    <property type="entry name" value="Mre11_N"/>
</dbReference>
<evidence type="ECO:0000256" key="6">
    <source>
        <dbReference type="RuleBase" id="RU363069"/>
    </source>
</evidence>
<evidence type="ECO:0000313" key="8">
    <source>
        <dbReference type="EMBL" id="HGS20432.1"/>
    </source>
</evidence>
<feature type="domain" description="Calcineurin-like phosphoesterase" evidence="7">
    <location>
        <begin position="1"/>
        <end position="233"/>
    </location>
</feature>
<evidence type="ECO:0000256" key="3">
    <source>
        <dbReference type="ARBA" id="ARBA00022722"/>
    </source>
</evidence>
<sequence>MRILHFADAHIDIATHGRHDPVTGLSIRTLDFLKALDTIVDTAIQEKVDLVIFAGDAYKDRTPVPTFQREWGRRMMRLSEAGIPTLLLVGNHDLSPASGRAHALQEYETLAVPHLYVASRPQFISSSDLEGLPLQVIALPWIARSNLMASQELSGVDVAAVYERLEDRLNQLVSMWLEKADPSLPIILTAHASVQGAMYGGERSVMLGNDLVLPGSLVRDPRLDYVALGHIHKAQDLNEGGHHPVIYPGSIERVDFGEAADDKFFVIAEVQKEGKTRVDWRKLEGRRFIDCFVRLTSAQDFSEKLPAALPREEELKGAVVRLVLEYPYELESLLDEPHIRQKTSECLEFHLIRRPQRETRLRLPGDQAISSLSPLDLLEKYWYAVRSEWEDGEVARLQELASEVIRSVGEGEVADLATE</sequence>
<dbReference type="PANTHER" id="PTHR30337:SF0">
    <property type="entry name" value="NUCLEASE SBCCD SUBUNIT D"/>
    <property type="match status" value="1"/>
</dbReference>
<keyword evidence="6" id="KW-0255">Endonuclease</keyword>
<dbReference type="AlphaFoldDB" id="A0A7C4KFL4"/>
<dbReference type="CDD" id="cd00840">
    <property type="entry name" value="MPP_Mre11_N"/>
    <property type="match status" value="1"/>
</dbReference>
<keyword evidence="3 6" id="KW-0540">Nuclease</keyword>
<dbReference type="EMBL" id="DSYK01000049">
    <property type="protein sequence ID" value="HGS20432.1"/>
    <property type="molecule type" value="Genomic_DNA"/>
</dbReference>
<accession>A0A7C4KFL4</accession>
<name>A0A7C4KFL4_9CHLR</name>
<dbReference type="PANTHER" id="PTHR30337">
    <property type="entry name" value="COMPONENT OF ATP-DEPENDENT DSDNA EXONUCLEASE"/>
    <property type="match status" value="1"/>
</dbReference>
<keyword evidence="5 6" id="KW-0269">Exonuclease</keyword>
<dbReference type="SUPFAM" id="SSF56300">
    <property type="entry name" value="Metallo-dependent phosphatases"/>
    <property type="match status" value="1"/>
</dbReference>